<evidence type="ECO:0000313" key="3">
    <source>
        <dbReference type="EMBL" id="EPX73562.1"/>
    </source>
</evidence>
<keyword evidence="2" id="KW-1133">Transmembrane helix</keyword>
<dbReference type="RefSeq" id="XP_013016727.1">
    <property type="nucleotide sequence ID" value="XM_013161273.1"/>
</dbReference>
<feature type="transmembrane region" description="Helical" evidence="2">
    <location>
        <begin position="118"/>
        <end position="136"/>
    </location>
</feature>
<sequence length="306" mass="33074">MKNKYSPVPDSDESFNTLIDEKSDIHSSEGTPPPYSAPNKFIDLEMADGSAQHSAQESTNNIGSDSTYSKWVPLRAETLWGLSAACGASVVVFLYSMSQIPKEWFKQTGRVLSNMCAAALYVCFLNVPGFAMYYTAKKIMQFEKINNLFLYAVCFIDFVLFVFISMNPIARERFRLLVINIGNGIGNGVNGIGNGIIGIGNGIGNSVNLAFGPNQGDEVSQNEEIELQHLAEQSVNPIARERFRLLVINIGNGIGNGVNGIGNGIIGIGNGIGNSVNLAFGPNQGDEVSQNEEIELQHLAEQSGEV</sequence>
<keyword evidence="2" id="KW-0812">Transmembrane</keyword>
<evidence type="ECO:0000313" key="4">
    <source>
        <dbReference type="Proteomes" id="UP000016088"/>
    </source>
</evidence>
<feature type="transmembrane region" description="Helical" evidence="2">
    <location>
        <begin position="78"/>
        <end position="97"/>
    </location>
</feature>
<evidence type="ECO:0000256" key="2">
    <source>
        <dbReference type="SAM" id="Phobius"/>
    </source>
</evidence>
<dbReference type="Proteomes" id="UP000016088">
    <property type="component" value="Unassembled WGS sequence"/>
</dbReference>
<feature type="region of interest" description="Disordered" evidence="1">
    <location>
        <begin position="1"/>
        <end position="36"/>
    </location>
</feature>
<keyword evidence="2" id="KW-0472">Membrane</keyword>
<organism evidence="3 4">
    <name type="scientific">Schizosaccharomyces octosporus (strain yFS286)</name>
    <name type="common">Fission yeast</name>
    <name type="synonym">Octosporomyces octosporus</name>
    <dbReference type="NCBI Taxonomy" id="483514"/>
    <lineage>
        <taxon>Eukaryota</taxon>
        <taxon>Fungi</taxon>
        <taxon>Dikarya</taxon>
        <taxon>Ascomycota</taxon>
        <taxon>Taphrinomycotina</taxon>
        <taxon>Schizosaccharomycetes</taxon>
        <taxon>Schizosaccharomycetales</taxon>
        <taxon>Schizosaccharomycetaceae</taxon>
        <taxon>Schizosaccharomyces</taxon>
    </lineage>
</organism>
<dbReference type="GeneID" id="25031757"/>
<feature type="transmembrane region" description="Helical" evidence="2">
    <location>
        <begin position="148"/>
        <end position="166"/>
    </location>
</feature>
<evidence type="ECO:0000256" key="1">
    <source>
        <dbReference type="SAM" id="MobiDB-lite"/>
    </source>
</evidence>
<accession>S9Q032</accession>
<protein>
    <submittedName>
        <fullName evidence="3">Uncharacterized protein</fullName>
    </submittedName>
</protein>
<dbReference type="OrthoDB" id="5450587at2759"/>
<dbReference type="AlphaFoldDB" id="S9Q032"/>
<keyword evidence="4" id="KW-1185">Reference proteome</keyword>
<gene>
    <name evidence="3" type="ORF">SOCG_02783</name>
</gene>
<proteinExistence type="predicted"/>
<dbReference type="HOGENOM" id="CLU_079136_0_0_1"/>
<dbReference type="VEuPathDB" id="FungiDB:SOCG_02783"/>
<reference evidence="3 4" key="1">
    <citation type="journal article" date="2011" name="Science">
        <title>Comparative functional genomics of the fission yeasts.</title>
        <authorList>
            <person name="Rhind N."/>
            <person name="Chen Z."/>
            <person name="Yassour M."/>
            <person name="Thompson D.A."/>
            <person name="Haas B.J."/>
            <person name="Habib N."/>
            <person name="Wapinski I."/>
            <person name="Roy S."/>
            <person name="Lin M.F."/>
            <person name="Heiman D.I."/>
            <person name="Young S.K."/>
            <person name="Furuya K."/>
            <person name="Guo Y."/>
            <person name="Pidoux A."/>
            <person name="Chen H.M."/>
            <person name="Robbertse B."/>
            <person name="Goldberg J.M."/>
            <person name="Aoki K."/>
            <person name="Bayne E.H."/>
            <person name="Berlin A.M."/>
            <person name="Desjardins C.A."/>
            <person name="Dobbs E."/>
            <person name="Dukaj L."/>
            <person name="Fan L."/>
            <person name="FitzGerald M.G."/>
            <person name="French C."/>
            <person name="Gujja S."/>
            <person name="Hansen K."/>
            <person name="Keifenheim D."/>
            <person name="Levin J.Z."/>
            <person name="Mosher R.A."/>
            <person name="Mueller C.A."/>
            <person name="Pfiffner J."/>
            <person name="Priest M."/>
            <person name="Russ C."/>
            <person name="Smialowska A."/>
            <person name="Swoboda P."/>
            <person name="Sykes S.M."/>
            <person name="Vaughn M."/>
            <person name="Vengrova S."/>
            <person name="Yoder R."/>
            <person name="Zeng Q."/>
            <person name="Allshire R."/>
            <person name="Baulcombe D."/>
            <person name="Birren B.W."/>
            <person name="Brown W."/>
            <person name="Ekwall K."/>
            <person name="Kellis M."/>
            <person name="Leatherwood J."/>
            <person name="Levin H."/>
            <person name="Margalit H."/>
            <person name="Martienssen R."/>
            <person name="Nieduszynski C.A."/>
            <person name="Spatafora J.W."/>
            <person name="Friedman N."/>
            <person name="Dalgaard J.Z."/>
            <person name="Baumann P."/>
            <person name="Niki H."/>
            <person name="Regev A."/>
            <person name="Nusbaum C."/>
        </authorList>
    </citation>
    <scope>NUCLEOTIDE SEQUENCE [LARGE SCALE GENOMIC DNA]</scope>
    <source>
        <strain evidence="4">yFS286</strain>
    </source>
</reference>
<dbReference type="EMBL" id="KE503206">
    <property type="protein sequence ID" value="EPX73562.1"/>
    <property type="molecule type" value="Genomic_DNA"/>
</dbReference>
<name>S9Q032_SCHOY</name>